<evidence type="ECO:0000313" key="2">
    <source>
        <dbReference type="EMBL" id="RRB02063.1"/>
    </source>
</evidence>
<dbReference type="OrthoDB" id="1003442at2"/>
<comment type="caution">
    <text evidence="2">The sequence shown here is derived from an EMBL/GenBank/DDBJ whole genome shotgun (WGS) entry which is preliminary data.</text>
</comment>
<reference evidence="2 3" key="1">
    <citation type="submission" date="2018-11" db="EMBL/GenBank/DDBJ databases">
        <authorList>
            <person name="Zhou Z."/>
            <person name="Wang G."/>
        </authorList>
    </citation>
    <scope>NUCLEOTIDE SEQUENCE [LARGE SCALE GENOMIC DNA]</scope>
    <source>
        <strain evidence="2 3">KCTC52004</strain>
    </source>
</reference>
<dbReference type="SUPFAM" id="SSF46955">
    <property type="entry name" value="Putative DNA-binding domain"/>
    <property type="match status" value="1"/>
</dbReference>
<dbReference type="InterPro" id="IPR009061">
    <property type="entry name" value="DNA-bd_dom_put_sf"/>
</dbReference>
<protein>
    <submittedName>
        <fullName evidence="2">DNA-binding protein</fullName>
    </submittedName>
</protein>
<name>A0A3P1BME1_9BACT</name>
<evidence type="ECO:0000313" key="3">
    <source>
        <dbReference type="Proteomes" id="UP000271925"/>
    </source>
</evidence>
<proteinExistence type="predicted"/>
<dbReference type="GO" id="GO:0003677">
    <property type="term" value="F:DNA binding"/>
    <property type="evidence" value="ECO:0007669"/>
    <property type="project" value="UniProtKB-KW"/>
</dbReference>
<keyword evidence="2" id="KW-0238">DNA-binding</keyword>
<dbReference type="EMBL" id="RQJO01000009">
    <property type="protein sequence ID" value="RRB02063.1"/>
    <property type="molecule type" value="Genomic_DNA"/>
</dbReference>
<gene>
    <name evidence="2" type="ORF">EHT25_16360</name>
</gene>
<feature type="domain" description="Helix-turn-helix" evidence="1">
    <location>
        <begin position="69"/>
        <end position="116"/>
    </location>
</feature>
<dbReference type="RefSeq" id="WP_124876227.1">
    <property type="nucleotide sequence ID" value="NZ_RQJO01000009.1"/>
</dbReference>
<dbReference type="InterPro" id="IPR010093">
    <property type="entry name" value="SinI_DNA-bd"/>
</dbReference>
<dbReference type="InterPro" id="IPR041657">
    <property type="entry name" value="HTH_17"/>
</dbReference>
<accession>A0A3P1BME1</accession>
<dbReference type="NCBIfam" id="TIGR01764">
    <property type="entry name" value="excise"/>
    <property type="match status" value="1"/>
</dbReference>
<dbReference type="Proteomes" id="UP000271925">
    <property type="component" value="Unassembled WGS sequence"/>
</dbReference>
<organism evidence="2 3">
    <name type="scientific">Larkinella rosea</name>
    <dbReference type="NCBI Taxonomy" id="2025312"/>
    <lineage>
        <taxon>Bacteria</taxon>
        <taxon>Pseudomonadati</taxon>
        <taxon>Bacteroidota</taxon>
        <taxon>Cytophagia</taxon>
        <taxon>Cytophagales</taxon>
        <taxon>Spirosomataceae</taxon>
        <taxon>Larkinella</taxon>
    </lineage>
</organism>
<evidence type="ECO:0000259" key="1">
    <source>
        <dbReference type="Pfam" id="PF12728"/>
    </source>
</evidence>
<dbReference type="AlphaFoldDB" id="A0A3P1BME1"/>
<dbReference type="Pfam" id="PF12728">
    <property type="entry name" value="HTH_17"/>
    <property type="match status" value="1"/>
</dbReference>
<keyword evidence="3" id="KW-1185">Reference proteome</keyword>
<sequence length="187" mass="22052">MSSNLRINRICEQCGKEFEARTTVTKTCSDACAKRAYKARQRSSKIEANNEQVKRIKAKPVEDLRKQEYLTIDETARLVRISRRTLYRMNERGELLFVKLSRRSVIRRSDIDRLFEHPKPNPKPAPTPFPLSECYTMKEVIEKYAISDSALYNLIRRNEIPKQYKGIYAYVPKFRIDELLINYTPEL</sequence>